<name>A0A1B9F8M1_9BACT</name>
<dbReference type="GO" id="GO:0008168">
    <property type="term" value="F:methyltransferase activity"/>
    <property type="evidence" value="ECO:0007669"/>
    <property type="project" value="UniProtKB-UniRule"/>
</dbReference>
<evidence type="ECO:0000256" key="8">
    <source>
        <dbReference type="PROSITE-ProRule" id="PRU00333"/>
    </source>
</evidence>
<dbReference type="NCBIfam" id="NF006396">
    <property type="entry name" value="PRK08645.1"/>
    <property type="match status" value="1"/>
</dbReference>
<evidence type="ECO:0000256" key="4">
    <source>
        <dbReference type="ARBA" id="ARBA00022630"/>
    </source>
</evidence>
<dbReference type="Pfam" id="PF02574">
    <property type="entry name" value="S-methyl_trans"/>
    <property type="match status" value="1"/>
</dbReference>
<dbReference type="GO" id="GO:0035999">
    <property type="term" value="P:tetrahydrofolate interconversion"/>
    <property type="evidence" value="ECO:0007669"/>
    <property type="project" value="UniProtKB-UniPathway"/>
</dbReference>
<keyword evidence="7" id="KW-0560">Oxidoreductase</keyword>
<evidence type="ECO:0000313" key="10">
    <source>
        <dbReference type="EMBL" id="OCC16194.1"/>
    </source>
</evidence>
<organism evidence="10 11">
    <name type="scientific">Dissulfuribacter thermophilus</name>
    <dbReference type="NCBI Taxonomy" id="1156395"/>
    <lineage>
        <taxon>Bacteria</taxon>
        <taxon>Pseudomonadati</taxon>
        <taxon>Thermodesulfobacteriota</taxon>
        <taxon>Dissulfuribacteria</taxon>
        <taxon>Dissulfuribacterales</taxon>
        <taxon>Dissulfuribacteraceae</taxon>
        <taxon>Dissulfuribacter</taxon>
    </lineage>
</organism>
<evidence type="ECO:0000256" key="3">
    <source>
        <dbReference type="ARBA" id="ARBA00022603"/>
    </source>
</evidence>
<dbReference type="RefSeq" id="WP_067615205.1">
    <property type="nucleotide sequence ID" value="NZ_MAGO01000001.1"/>
</dbReference>
<keyword evidence="3 8" id="KW-0489">Methyltransferase</keyword>
<dbReference type="InterPro" id="IPR003171">
    <property type="entry name" value="Mehydrof_redctse-like"/>
</dbReference>
<dbReference type="GO" id="GO:0004489">
    <property type="term" value="F:methylenetetrahydrofolate reductase [NAD(P)H] activity"/>
    <property type="evidence" value="ECO:0007669"/>
    <property type="project" value="InterPro"/>
</dbReference>
<evidence type="ECO:0000256" key="5">
    <source>
        <dbReference type="ARBA" id="ARBA00022679"/>
    </source>
</evidence>
<dbReference type="SUPFAM" id="SSF51730">
    <property type="entry name" value="FAD-linked oxidoreductase"/>
    <property type="match status" value="1"/>
</dbReference>
<dbReference type="PANTHER" id="PTHR11103:SF18">
    <property type="entry name" value="SLR1189 PROTEIN"/>
    <property type="match status" value="1"/>
</dbReference>
<dbReference type="Pfam" id="PF02219">
    <property type="entry name" value="MTHFR"/>
    <property type="match status" value="1"/>
</dbReference>
<dbReference type="CDD" id="cd00537">
    <property type="entry name" value="MTHFR"/>
    <property type="match status" value="1"/>
</dbReference>
<dbReference type="EMBL" id="MAGO01000001">
    <property type="protein sequence ID" value="OCC16194.1"/>
    <property type="molecule type" value="Genomic_DNA"/>
</dbReference>
<evidence type="ECO:0000259" key="9">
    <source>
        <dbReference type="PROSITE" id="PS50970"/>
    </source>
</evidence>
<accession>A0A1B9F8M1</accession>
<dbReference type="PANTHER" id="PTHR11103">
    <property type="entry name" value="SLR1189 PROTEIN"/>
    <property type="match status" value="1"/>
</dbReference>
<dbReference type="InterPro" id="IPR003726">
    <property type="entry name" value="HCY_dom"/>
</dbReference>
<proteinExistence type="predicted"/>
<evidence type="ECO:0000256" key="6">
    <source>
        <dbReference type="ARBA" id="ARBA00022827"/>
    </source>
</evidence>
<dbReference type="Proteomes" id="UP000093080">
    <property type="component" value="Unassembled WGS sequence"/>
</dbReference>
<dbReference type="GO" id="GO:0006555">
    <property type="term" value="P:methionine metabolic process"/>
    <property type="evidence" value="ECO:0007669"/>
    <property type="project" value="InterPro"/>
</dbReference>
<feature type="binding site" evidence="8">
    <location>
        <position position="277"/>
    </location>
    <ligand>
        <name>Zn(2+)</name>
        <dbReference type="ChEBI" id="CHEBI:29105"/>
    </ligand>
</feature>
<evidence type="ECO:0000313" key="11">
    <source>
        <dbReference type="Proteomes" id="UP000093080"/>
    </source>
</evidence>
<protein>
    <submittedName>
        <fullName evidence="10">Bifunctional homocysteine S-methyltransferase/methylenetetrahydrofolate reductase</fullName>
    </submittedName>
</protein>
<dbReference type="STRING" id="1156395.DBT_0011"/>
<dbReference type="PROSITE" id="PS50970">
    <property type="entry name" value="HCY"/>
    <property type="match status" value="1"/>
</dbReference>
<feature type="binding site" evidence="8">
    <location>
        <position position="276"/>
    </location>
    <ligand>
        <name>Zn(2+)</name>
        <dbReference type="ChEBI" id="CHEBI:29105"/>
    </ligand>
</feature>
<keyword evidence="4" id="KW-0285">Flavoprotein</keyword>
<keyword evidence="8" id="KW-0479">Metal-binding</keyword>
<comment type="cofactor">
    <cofactor evidence="8">
        <name>Zn(2+)</name>
        <dbReference type="ChEBI" id="CHEBI:29105"/>
    </cofactor>
</comment>
<dbReference type="Gene3D" id="3.20.20.220">
    <property type="match status" value="1"/>
</dbReference>
<feature type="binding site" evidence="8">
    <location>
        <position position="210"/>
    </location>
    <ligand>
        <name>Zn(2+)</name>
        <dbReference type="ChEBI" id="CHEBI:29105"/>
    </ligand>
</feature>
<dbReference type="InterPro" id="IPR029041">
    <property type="entry name" value="FAD-linked_oxidoreductase-like"/>
</dbReference>
<dbReference type="SUPFAM" id="SSF82282">
    <property type="entry name" value="Homocysteine S-methyltransferase"/>
    <property type="match status" value="1"/>
</dbReference>
<reference evidence="10 11" key="1">
    <citation type="submission" date="2016-06" db="EMBL/GenBank/DDBJ databases">
        <title>Respiratory ammonification of nitrate coupled to the oxidation of elemental sulfur in deep-sea autotrophic thermophilic bacteria.</title>
        <authorList>
            <person name="Slobodkina G.B."/>
            <person name="Mardanov A.V."/>
            <person name="Ravin N.V."/>
            <person name="Frolova A.A."/>
            <person name="Viryasiv M.B."/>
            <person name="Chernyh N.A."/>
            <person name="Bonch-Osmolovskaya E.A."/>
            <person name="Slobodkin A.I."/>
        </authorList>
    </citation>
    <scope>NUCLEOTIDE SEQUENCE [LARGE SCALE GENOMIC DNA]</scope>
    <source>
        <strain evidence="10 11">S69</strain>
    </source>
</reference>
<keyword evidence="11" id="KW-1185">Reference proteome</keyword>
<gene>
    <name evidence="10" type="ORF">DBT_0011</name>
</gene>
<comment type="caution">
    <text evidence="10">The sequence shown here is derived from an EMBL/GenBank/DDBJ whole genome shotgun (WGS) entry which is preliminary data.</text>
</comment>
<dbReference type="UniPathway" id="UPA00193"/>
<dbReference type="InterPro" id="IPR036589">
    <property type="entry name" value="HCY_dom_sf"/>
</dbReference>
<comment type="pathway">
    <text evidence="2">One-carbon metabolism; tetrahydrofolate interconversion.</text>
</comment>
<feature type="domain" description="Hcy-binding" evidence="9">
    <location>
        <begin position="2"/>
        <end position="291"/>
    </location>
</feature>
<dbReference type="Gene3D" id="3.20.20.330">
    <property type="entry name" value="Homocysteine-binding-like domain"/>
    <property type="match status" value="1"/>
</dbReference>
<comment type="cofactor">
    <cofactor evidence="1">
        <name>FAD</name>
        <dbReference type="ChEBI" id="CHEBI:57692"/>
    </cofactor>
</comment>
<evidence type="ECO:0000256" key="2">
    <source>
        <dbReference type="ARBA" id="ARBA00004777"/>
    </source>
</evidence>
<dbReference type="PATRIC" id="fig|1156395.6.peg.10"/>
<sequence length="615" mass="66882">MKESILELLSHRVILGDGALGTYFYENGVPLSANLDLLNLQDPDLVASAHEDYVRAGSQLIETNTFGANRFKLKGHVEKTVSVEDVVAQGVRIAKKVAGERLYVAGSIGPTGAFPMEEGGEVSKEEVFESFSEVICVLLEEGVDLILLETFGFLEELLLGIRACRKQSADIPLFAQMVFPSRGIAVDGNDAFFCAQKALAEGANGFGSNCGRGVKSMLEAFSLLEPLNGEVPLSAFPNAGLPEIVGHRTIYSAQPSYMASGIAEMIKMGARLVGGCCGTSPQHIAEFKKRLHLKGPSRRASIFVGTKENRVEEKAASNAPGALIRSLPKKRIPILVELDPPTHLDCGDIILGAKELKAAGVDAVTLAENPLAILRTDNLALARLIQEKAGIDTVVHMTCRDRNVLGLQNRIMGAHLLGIKGILAITGDPATASDQPGTSGVFDLDSIGLVRTIQNFNRGINLAGRSVKVKTDFSIGVAFSYRPKNPELQLKRLKRKRDQGAHFVMTQPLFDKGEIESMMELVGDMGLVIFPGIFPLISARNAEFLHNEVPGISVPKSIRDRLWRYEKVEDQRKVAFEMTFNLVESILKIVHGLYIISPLNKWKVAKKLIVHLSLS</sequence>
<dbReference type="GO" id="GO:0032259">
    <property type="term" value="P:methylation"/>
    <property type="evidence" value="ECO:0007669"/>
    <property type="project" value="UniProtKB-KW"/>
</dbReference>
<keyword evidence="6" id="KW-0274">FAD</keyword>
<dbReference type="GO" id="GO:0046872">
    <property type="term" value="F:metal ion binding"/>
    <property type="evidence" value="ECO:0007669"/>
    <property type="project" value="UniProtKB-KW"/>
</dbReference>
<evidence type="ECO:0000256" key="7">
    <source>
        <dbReference type="ARBA" id="ARBA00023002"/>
    </source>
</evidence>
<keyword evidence="8" id="KW-0862">Zinc</keyword>
<dbReference type="AlphaFoldDB" id="A0A1B9F8M1"/>
<evidence type="ECO:0000256" key="1">
    <source>
        <dbReference type="ARBA" id="ARBA00001974"/>
    </source>
</evidence>
<keyword evidence="5 8" id="KW-0808">Transferase</keyword>